<accession>A0AAN5VLV2</accession>
<dbReference type="InterPro" id="IPR045722">
    <property type="entry name" value="DUF6076"/>
</dbReference>
<protein>
    <submittedName>
        <fullName evidence="1">Uncharacterized protein</fullName>
    </submittedName>
</protein>
<dbReference type="EMBL" id="DAEPXK010000019">
    <property type="protein sequence ID" value="HBH1542570.1"/>
    <property type="molecule type" value="Genomic_DNA"/>
</dbReference>
<name>A0AAN5VLV2_CLODI</name>
<reference evidence="1" key="2">
    <citation type="submission" date="2021-06" db="EMBL/GenBank/DDBJ databases">
        <authorList>
            <consortium name="NCBI Pathogen Detection Project"/>
        </authorList>
    </citation>
    <scope>NUCLEOTIDE SEQUENCE</scope>
    <source>
        <strain evidence="1">HN1000</strain>
    </source>
</reference>
<dbReference type="Pfam" id="PF19553">
    <property type="entry name" value="DUF6076"/>
    <property type="match status" value="1"/>
</dbReference>
<evidence type="ECO:0000313" key="1">
    <source>
        <dbReference type="EMBL" id="HBH1542570.1"/>
    </source>
</evidence>
<organism evidence="1 2">
    <name type="scientific">Clostridioides difficile</name>
    <name type="common">Peptoclostridium difficile</name>
    <dbReference type="NCBI Taxonomy" id="1496"/>
    <lineage>
        <taxon>Bacteria</taxon>
        <taxon>Bacillati</taxon>
        <taxon>Bacillota</taxon>
        <taxon>Clostridia</taxon>
        <taxon>Peptostreptococcales</taxon>
        <taxon>Peptostreptococcaceae</taxon>
        <taxon>Clostridioides</taxon>
    </lineage>
</organism>
<proteinExistence type="predicted"/>
<comment type="caution">
    <text evidence="1">The sequence shown here is derived from an EMBL/GenBank/DDBJ whole genome shotgun (WGS) entry which is preliminary data.</text>
</comment>
<evidence type="ECO:0000313" key="2">
    <source>
        <dbReference type="Proteomes" id="UP000878956"/>
    </source>
</evidence>
<sequence>MGKYPRYANFSLNTKFAITVTENGKMDFNSVMNINDKNISNKRELASIIGEQSNGRVSLINYIILEELEEFLFYEFSEMAKLGLIVRKCNLCGKYFILRNKHNTLFCNRIYKNNFTCKQIGNKELYINKLSKDPVLQKYEKIYKANYAKMQRDEAKEIHGLNNGIARNKFKNWSKKAQHLRKEYLAKKISGDDLVLHIKIK</sequence>
<dbReference type="AlphaFoldDB" id="A0AAN5VLV2"/>
<gene>
    <name evidence="1" type="ORF">KRM00_002056</name>
</gene>
<dbReference type="Proteomes" id="UP000878956">
    <property type="component" value="Unassembled WGS sequence"/>
</dbReference>
<reference evidence="1" key="1">
    <citation type="journal article" date="2018" name="Genome Biol.">
        <title>SKESA: strategic k-mer extension for scrupulous assemblies.</title>
        <authorList>
            <person name="Souvorov A."/>
            <person name="Agarwala R."/>
            <person name="Lipman D.J."/>
        </authorList>
    </citation>
    <scope>NUCLEOTIDE SEQUENCE</scope>
    <source>
        <strain evidence="1">HN1000</strain>
    </source>
</reference>